<name>A0A1G1XNC4_9BACT</name>
<evidence type="ECO:0000256" key="1">
    <source>
        <dbReference type="SAM" id="Phobius"/>
    </source>
</evidence>
<feature type="transmembrane region" description="Helical" evidence="1">
    <location>
        <begin position="90"/>
        <end position="112"/>
    </location>
</feature>
<protein>
    <submittedName>
        <fullName evidence="2">Uncharacterized protein</fullName>
    </submittedName>
</protein>
<organism evidence="2 3">
    <name type="scientific">Candidatus Buchananbacteria bacterium RBG_13_36_9</name>
    <dbReference type="NCBI Taxonomy" id="1797530"/>
    <lineage>
        <taxon>Bacteria</taxon>
        <taxon>Candidatus Buchananiibacteriota</taxon>
    </lineage>
</organism>
<sequence length="116" mass="12195">MKLKNIYPITILALLMLLPSQILAGGGYGLETARSTAGLPSGDIPTYLGRFAGAALALSGSIFLFLIVYGGIIMMTAAGNQSNIDKGKKIITWAIIGALILGAAYAITRMVFQVFQ</sequence>
<dbReference type="Pfam" id="PF18895">
    <property type="entry name" value="T4SS_pilin"/>
    <property type="match status" value="1"/>
</dbReference>
<keyword evidence="1" id="KW-0472">Membrane</keyword>
<comment type="caution">
    <text evidence="2">The sequence shown here is derived from an EMBL/GenBank/DDBJ whole genome shotgun (WGS) entry which is preliminary data.</text>
</comment>
<evidence type="ECO:0000313" key="2">
    <source>
        <dbReference type="EMBL" id="OGY41451.1"/>
    </source>
</evidence>
<feature type="transmembrane region" description="Helical" evidence="1">
    <location>
        <begin position="48"/>
        <end position="78"/>
    </location>
</feature>
<evidence type="ECO:0000313" key="3">
    <source>
        <dbReference type="Proteomes" id="UP000176498"/>
    </source>
</evidence>
<keyword evidence="1" id="KW-1133">Transmembrane helix</keyword>
<dbReference type="EMBL" id="MHHZ01000018">
    <property type="protein sequence ID" value="OGY41451.1"/>
    <property type="molecule type" value="Genomic_DNA"/>
</dbReference>
<reference evidence="2 3" key="1">
    <citation type="journal article" date="2016" name="Nat. Commun.">
        <title>Thousands of microbial genomes shed light on interconnected biogeochemical processes in an aquifer system.</title>
        <authorList>
            <person name="Anantharaman K."/>
            <person name="Brown C.T."/>
            <person name="Hug L.A."/>
            <person name="Sharon I."/>
            <person name="Castelle C.J."/>
            <person name="Probst A.J."/>
            <person name="Thomas B.C."/>
            <person name="Singh A."/>
            <person name="Wilkins M.J."/>
            <person name="Karaoz U."/>
            <person name="Brodie E.L."/>
            <person name="Williams K.H."/>
            <person name="Hubbard S.S."/>
            <person name="Banfield J.F."/>
        </authorList>
    </citation>
    <scope>NUCLEOTIDE SEQUENCE [LARGE SCALE GENOMIC DNA]</scope>
</reference>
<dbReference type="Proteomes" id="UP000176498">
    <property type="component" value="Unassembled WGS sequence"/>
</dbReference>
<gene>
    <name evidence="2" type="ORF">A2Y82_00880</name>
</gene>
<dbReference type="AlphaFoldDB" id="A0A1G1XNC4"/>
<proteinExistence type="predicted"/>
<keyword evidence="1" id="KW-0812">Transmembrane</keyword>
<dbReference type="InterPro" id="IPR043993">
    <property type="entry name" value="T4SS_pilin"/>
</dbReference>
<accession>A0A1G1XNC4</accession>